<gene>
    <name evidence="2" type="ORF">SSPO_055080</name>
</gene>
<dbReference type="EMBL" id="AP019620">
    <property type="protein sequence ID" value="BBJ42790.1"/>
    <property type="molecule type" value="Genomic_DNA"/>
</dbReference>
<evidence type="ECO:0000259" key="1">
    <source>
        <dbReference type="Pfam" id="PF04149"/>
    </source>
</evidence>
<proteinExistence type="predicted"/>
<reference evidence="2 3" key="1">
    <citation type="journal article" date="2020" name="Int. J. Syst. Evol. Microbiol.">
        <title>Reclassification of Streptomyces castelarensis and Streptomyces sporoclivatus as later heterotypic synonyms of Streptomyces antimycoticus.</title>
        <authorList>
            <person name="Komaki H."/>
            <person name="Tamura T."/>
        </authorList>
    </citation>
    <scope>NUCLEOTIDE SEQUENCE [LARGE SCALE GENOMIC DNA]</scope>
    <source>
        <strain evidence="2 3">NBRC 100767</strain>
    </source>
</reference>
<dbReference type="Pfam" id="PF04149">
    <property type="entry name" value="DUF397"/>
    <property type="match status" value="1"/>
</dbReference>
<dbReference type="InterPro" id="IPR007278">
    <property type="entry name" value="DUF397"/>
</dbReference>
<evidence type="ECO:0000313" key="2">
    <source>
        <dbReference type="EMBL" id="BBJ42790.1"/>
    </source>
</evidence>
<sequence>MSTYRWRKSSYSGDSSNCINVAAEWRKSSHSGDAGNCVDVAAGWHKSTYSADAGNCVNVATGDRAVFLRESDEPDIVLITTPAVLRAFIRGAKDGAFDRIQDSRA</sequence>
<dbReference type="AlphaFoldDB" id="A0A499UQB6"/>
<protein>
    <recommendedName>
        <fullName evidence="1">DUF397 domain-containing protein</fullName>
    </recommendedName>
</protein>
<organism evidence="2 3">
    <name type="scientific">Streptomyces antimycoticus</name>
    <dbReference type="NCBI Taxonomy" id="68175"/>
    <lineage>
        <taxon>Bacteria</taxon>
        <taxon>Bacillati</taxon>
        <taxon>Actinomycetota</taxon>
        <taxon>Actinomycetes</taxon>
        <taxon>Kitasatosporales</taxon>
        <taxon>Streptomycetaceae</taxon>
        <taxon>Streptomyces</taxon>
        <taxon>Streptomyces violaceusniger group</taxon>
    </lineage>
</organism>
<evidence type="ECO:0000313" key="3">
    <source>
        <dbReference type="Proteomes" id="UP000463951"/>
    </source>
</evidence>
<name>A0A499UQB6_9ACTN</name>
<dbReference type="Proteomes" id="UP000463951">
    <property type="component" value="Chromosome"/>
</dbReference>
<feature type="domain" description="DUF397" evidence="1">
    <location>
        <begin position="42"/>
        <end position="93"/>
    </location>
</feature>
<accession>A0A499UQB6</accession>